<dbReference type="EMBL" id="JYDJ01000126">
    <property type="protein sequence ID" value="KRX43169.1"/>
    <property type="molecule type" value="Genomic_DNA"/>
</dbReference>
<reference evidence="1 2" key="1">
    <citation type="submission" date="2015-01" db="EMBL/GenBank/DDBJ databases">
        <title>Evolution of Trichinella species and genotypes.</title>
        <authorList>
            <person name="Korhonen P.K."/>
            <person name="Edoardo P."/>
            <person name="Giuseppe L.R."/>
            <person name="Gasser R.B."/>
        </authorList>
    </citation>
    <scope>NUCLEOTIDE SEQUENCE [LARGE SCALE GENOMIC DNA]</scope>
    <source>
        <strain evidence="1">ISS417</strain>
    </source>
</reference>
<evidence type="ECO:0000313" key="1">
    <source>
        <dbReference type="EMBL" id="KRX43169.1"/>
    </source>
</evidence>
<evidence type="ECO:0000313" key="2">
    <source>
        <dbReference type="Proteomes" id="UP000055048"/>
    </source>
</evidence>
<comment type="caution">
    <text evidence="1">The sequence shown here is derived from an EMBL/GenBank/DDBJ whole genome shotgun (WGS) entry which is preliminary data.</text>
</comment>
<gene>
    <name evidence="1" type="ORF">T05_2301</name>
</gene>
<proteinExistence type="predicted"/>
<dbReference type="Proteomes" id="UP000055048">
    <property type="component" value="Unassembled WGS sequence"/>
</dbReference>
<sequence length="96" mass="10781">MSYSALNQESGINPSLVFGGYISLTGWGKFTTSRSGFSLKPAGISWRTLSGIGQLAMENFTILNFIFYTYVKANESKRLISKSQHELFAFYASDFW</sequence>
<name>A0A0V0TW35_9BILA</name>
<dbReference type="AlphaFoldDB" id="A0A0V0TW35"/>
<protein>
    <submittedName>
        <fullName evidence="1">Uncharacterized protein</fullName>
    </submittedName>
</protein>
<organism evidence="1 2">
    <name type="scientific">Trichinella murrelli</name>
    <dbReference type="NCBI Taxonomy" id="144512"/>
    <lineage>
        <taxon>Eukaryota</taxon>
        <taxon>Metazoa</taxon>
        <taxon>Ecdysozoa</taxon>
        <taxon>Nematoda</taxon>
        <taxon>Enoplea</taxon>
        <taxon>Dorylaimia</taxon>
        <taxon>Trichinellida</taxon>
        <taxon>Trichinellidae</taxon>
        <taxon>Trichinella</taxon>
    </lineage>
</organism>
<keyword evidence="2" id="KW-1185">Reference proteome</keyword>
<accession>A0A0V0TW35</accession>